<evidence type="ECO:0000256" key="4">
    <source>
        <dbReference type="ARBA" id="ARBA00023239"/>
    </source>
</evidence>
<dbReference type="STRING" id="1796646.A4V02_11755"/>
<dbReference type="RefSeq" id="WP_068961606.1">
    <property type="nucleotide sequence ID" value="NZ_CAJTAP010000007.1"/>
</dbReference>
<dbReference type="PANTHER" id="PTHR43525">
    <property type="entry name" value="PROTEIN MALY"/>
    <property type="match status" value="1"/>
</dbReference>
<dbReference type="InterPro" id="IPR051798">
    <property type="entry name" value="Class-II_PLP-Dep_Aminotrans"/>
</dbReference>
<gene>
    <name evidence="7" type="ORF">A4V02_11755</name>
</gene>
<dbReference type="KEGG" id="pary:A4V02_11755"/>
<dbReference type="Gene3D" id="3.40.640.10">
    <property type="entry name" value="Type I PLP-dependent aspartate aminotransferase-like (Major domain)"/>
    <property type="match status" value="1"/>
</dbReference>
<dbReference type="GO" id="GO:0030170">
    <property type="term" value="F:pyridoxal phosphate binding"/>
    <property type="evidence" value="ECO:0007669"/>
    <property type="project" value="InterPro"/>
</dbReference>
<keyword evidence="3" id="KW-0663">Pyridoxal phosphate</keyword>
<evidence type="ECO:0000313" key="8">
    <source>
        <dbReference type="Proteomes" id="UP000186351"/>
    </source>
</evidence>
<dbReference type="GO" id="GO:0047804">
    <property type="term" value="F:cysteine-S-conjugate beta-lyase activity"/>
    <property type="evidence" value="ECO:0007669"/>
    <property type="project" value="UniProtKB-EC"/>
</dbReference>
<comment type="cofactor">
    <cofactor evidence="1">
        <name>pyridoxal 5'-phosphate</name>
        <dbReference type="ChEBI" id="CHEBI:597326"/>
    </cofactor>
</comment>
<evidence type="ECO:0000313" key="7">
    <source>
        <dbReference type="EMBL" id="ANU64324.1"/>
    </source>
</evidence>
<dbReference type="AlphaFoldDB" id="A0A1B1SBW0"/>
<dbReference type="InterPro" id="IPR027619">
    <property type="entry name" value="C-S_lyase_PatB-like"/>
</dbReference>
<dbReference type="OrthoDB" id="9802872at2"/>
<dbReference type="PANTHER" id="PTHR43525:SF1">
    <property type="entry name" value="PROTEIN MALY"/>
    <property type="match status" value="1"/>
</dbReference>
<dbReference type="NCBIfam" id="TIGR04350">
    <property type="entry name" value="C_S_lyase_PatB"/>
    <property type="match status" value="1"/>
</dbReference>
<evidence type="ECO:0000256" key="5">
    <source>
        <dbReference type="ARBA" id="ARBA00037974"/>
    </source>
</evidence>
<dbReference type="EC" id="4.4.1.13" evidence="2"/>
<keyword evidence="8" id="KW-1185">Reference proteome</keyword>
<dbReference type="SUPFAM" id="SSF53383">
    <property type="entry name" value="PLP-dependent transferases"/>
    <property type="match status" value="1"/>
</dbReference>
<dbReference type="InterPro" id="IPR015422">
    <property type="entry name" value="PyrdxlP-dep_Trfase_small"/>
</dbReference>
<evidence type="ECO:0000256" key="2">
    <source>
        <dbReference type="ARBA" id="ARBA00012224"/>
    </source>
</evidence>
<dbReference type="Gene3D" id="3.90.1150.10">
    <property type="entry name" value="Aspartate Aminotransferase, domain 1"/>
    <property type="match status" value="1"/>
</dbReference>
<dbReference type="Proteomes" id="UP000186351">
    <property type="component" value="Chromosome"/>
</dbReference>
<reference evidence="8" key="1">
    <citation type="submission" date="2016-04" db="EMBL/GenBank/DDBJ databases">
        <title>Complete Genome Sequences of Twelve Strains of a Stable Defined Moderately Diverse Mouse Microbiota 2 (sDMDMm2).</title>
        <authorList>
            <person name="Uchimura Y."/>
            <person name="Wyss M."/>
            <person name="Brugiroux S."/>
            <person name="Limenitakis J.P."/>
            <person name="Stecher B."/>
            <person name="McCoy K.D."/>
            <person name="Macpherson A.J."/>
        </authorList>
    </citation>
    <scope>NUCLEOTIDE SEQUENCE [LARGE SCALE GENOMIC DNA]</scope>
    <source>
        <strain evidence="8">YL27</strain>
    </source>
</reference>
<accession>A0A1Z2XGL9</accession>
<dbReference type="InterPro" id="IPR004839">
    <property type="entry name" value="Aminotransferase_I/II_large"/>
</dbReference>
<accession>A0A1B1SBW0</accession>
<comment type="similarity">
    <text evidence="5">Belongs to the class-II pyridoxal-phosphate-dependent aminotransferase family. MalY/PatB cystathionine beta-lyase subfamily.</text>
</comment>
<evidence type="ECO:0000256" key="3">
    <source>
        <dbReference type="ARBA" id="ARBA00022898"/>
    </source>
</evidence>
<evidence type="ECO:0000256" key="1">
    <source>
        <dbReference type="ARBA" id="ARBA00001933"/>
    </source>
</evidence>
<dbReference type="InterPro" id="IPR015424">
    <property type="entry name" value="PyrdxlP-dep_Trfase"/>
</dbReference>
<dbReference type="Pfam" id="PF00155">
    <property type="entry name" value="Aminotran_1_2"/>
    <property type="match status" value="1"/>
</dbReference>
<dbReference type="InterPro" id="IPR015421">
    <property type="entry name" value="PyrdxlP-dep_Trfase_major"/>
</dbReference>
<feature type="domain" description="Aminotransferase class I/classII large" evidence="6">
    <location>
        <begin position="61"/>
        <end position="385"/>
    </location>
</feature>
<organism evidence="7 8">
    <name type="scientific">Muribaculum intestinale</name>
    <dbReference type="NCBI Taxonomy" id="1796646"/>
    <lineage>
        <taxon>Bacteria</taxon>
        <taxon>Pseudomonadati</taxon>
        <taxon>Bacteroidota</taxon>
        <taxon>Bacteroidia</taxon>
        <taxon>Bacteroidales</taxon>
        <taxon>Muribaculaceae</taxon>
        <taxon>Muribaculum</taxon>
    </lineage>
</organism>
<dbReference type="GeneID" id="65537547"/>
<evidence type="ECO:0000259" key="6">
    <source>
        <dbReference type="Pfam" id="PF00155"/>
    </source>
</evidence>
<name>A0A1B1SBW0_9BACT</name>
<proteinExistence type="inferred from homology"/>
<sequence length="395" mass="44070">MGKYDFDKVIDRHGSGALKVDALSEFFGRHDLKGLWVADMDFAVSPRIQEVLVERMRHPIYGYAAVSPGYWQSITDWLWHRHGWHVAREEMTYIPGVVRGIAYAVNFFSRPGDRIVIQPPVYHPFKMVIEGNSRVVAENPLIFNNGAYSMDLEGLERIFAGEHPSMMILCNPHNPIGLQWDEDTLRRVAELAYNYGVTVVSDEIHGDLVLHGKPHYPFASVSDKAAKVAITLGAPSKTFNIAGLVSSWVVVKDEKLRRPFFSWLAANEFDSPTFIATIATEAAYRYGEDWLDECLSYIEGSIEETDRIVSDTLPGMTLIRPEASFLAWLDCRGLGLDHDSLQDLFINKAHLALNDGAMFGTQGVGFMRLNLGSPRSVIREALASLAASLAGVPAR</sequence>
<protein>
    <recommendedName>
        <fullName evidence="2">cysteine-S-conjugate beta-lyase</fullName>
        <ecNumber evidence="2">4.4.1.13</ecNumber>
    </recommendedName>
</protein>
<keyword evidence="4 7" id="KW-0456">Lyase</keyword>
<dbReference type="EMBL" id="CP015402">
    <property type="protein sequence ID" value="ANU64324.1"/>
    <property type="molecule type" value="Genomic_DNA"/>
</dbReference>
<dbReference type="CDD" id="cd00609">
    <property type="entry name" value="AAT_like"/>
    <property type="match status" value="1"/>
</dbReference>